<evidence type="ECO:0000256" key="1">
    <source>
        <dbReference type="SAM" id="Phobius"/>
    </source>
</evidence>
<keyword evidence="1" id="KW-0812">Transmembrane</keyword>
<organism evidence="2 3">
    <name type="scientific">Chromobacterium piscinae</name>
    <dbReference type="NCBI Taxonomy" id="686831"/>
    <lineage>
        <taxon>Bacteria</taxon>
        <taxon>Pseudomonadati</taxon>
        <taxon>Pseudomonadota</taxon>
        <taxon>Betaproteobacteria</taxon>
        <taxon>Neisseriales</taxon>
        <taxon>Chromobacteriaceae</taxon>
        <taxon>Chromobacterium</taxon>
    </lineage>
</organism>
<name>A0ABV0HEH8_9NEIS</name>
<comment type="caution">
    <text evidence="2">The sequence shown here is derived from an EMBL/GenBank/DDBJ whole genome shotgun (WGS) entry which is preliminary data.</text>
</comment>
<dbReference type="Proteomes" id="UP001438292">
    <property type="component" value="Unassembled WGS sequence"/>
</dbReference>
<keyword evidence="1" id="KW-1133">Transmembrane helix</keyword>
<gene>
    <name evidence="2" type="ORF">ABH309_24830</name>
</gene>
<evidence type="ECO:0008006" key="4">
    <source>
        <dbReference type="Google" id="ProtNLM"/>
    </source>
</evidence>
<evidence type="ECO:0000313" key="2">
    <source>
        <dbReference type="EMBL" id="MEO3957671.1"/>
    </source>
</evidence>
<protein>
    <recommendedName>
        <fullName evidence="4">Zinc-ribbon domain-containing protein</fullName>
    </recommendedName>
</protein>
<reference evidence="2 3" key="1">
    <citation type="submission" date="2024-05" db="EMBL/GenBank/DDBJ databases">
        <authorList>
            <person name="De Oliveira J.P."/>
            <person name="Noriler S.A."/>
            <person name="De Oliveira A.G."/>
            <person name="Sipoli D.S."/>
        </authorList>
    </citation>
    <scope>NUCLEOTIDE SEQUENCE [LARGE SCALE GENOMIC DNA]</scope>
    <source>
        <strain evidence="2 3">LABIM186</strain>
    </source>
</reference>
<keyword evidence="1" id="KW-0472">Membrane</keyword>
<feature type="transmembrane region" description="Helical" evidence="1">
    <location>
        <begin position="81"/>
        <end position="101"/>
    </location>
</feature>
<proteinExistence type="predicted"/>
<dbReference type="EMBL" id="JBDQQU010000385">
    <property type="protein sequence ID" value="MEO3957671.1"/>
    <property type="molecule type" value="Genomic_DNA"/>
</dbReference>
<dbReference type="RefSeq" id="WP_346195876.1">
    <property type="nucleotide sequence ID" value="NZ_JBDJHV010000029.1"/>
</dbReference>
<accession>A0ABV0HEH8</accession>
<sequence>MIIWGSGGKAVDLGQVDERHCELCEKHRPFKLLLQYRFAHLYYLRWVTEKKYHLACDICHRGWVLSVDDVESKLEKNPIPFMTRFGWTFLLGGVALIVLLANL</sequence>
<keyword evidence="3" id="KW-1185">Reference proteome</keyword>
<evidence type="ECO:0000313" key="3">
    <source>
        <dbReference type="Proteomes" id="UP001438292"/>
    </source>
</evidence>